<gene>
    <name evidence="3" type="ORF">F7Q92_08290</name>
</gene>
<sequence length="77" mass="9073">MLFQISCRQATALILQSEDRPLTLAERMKLRLHLTICDPCPRFLRQMKVMHQAVDRWKHYRDDTDPPAPPDDRGDGR</sequence>
<name>A0A643FD57_IDEDE</name>
<dbReference type="Pfam" id="PF13490">
    <property type="entry name" value="zf-HC2"/>
    <property type="match status" value="1"/>
</dbReference>
<protein>
    <submittedName>
        <fullName evidence="3">Zf-HC2 domain-containing protein</fullName>
    </submittedName>
</protein>
<dbReference type="AlphaFoldDB" id="A0A643FD57"/>
<keyword evidence="4" id="KW-1185">Reference proteome</keyword>
<feature type="domain" description="Putative zinc-finger" evidence="2">
    <location>
        <begin position="7"/>
        <end position="40"/>
    </location>
</feature>
<proteinExistence type="predicted"/>
<evidence type="ECO:0000313" key="4">
    <source>
        <dbReference type="Proteomes" id="UP000430120"/>
    </source>
</evidence>
<evidence type="ECO:0000256" key="1">
    <source>
        <dbReference type="SAM" id="MobiDB-lite"/>
    </source>
</evidence>
<comment type="caution">
    <text evidence="3">The sequence shown here is derived from an EMBL/GenBank/DDBJ whole genome shotgun (WGS) entry which is preliminary data.</text>
</comment>
<dbReference type="InterPro" id="IPR027383">
    <property type="entry name" value="Znf_put"/>
</dbReference>
<dbReference type="RefSeq" id="WP_151123684.1">
    <property type="nucleotide sequence ID" value="NZ_CP088081.1"/>
</dbReference>
<dbReference type="EMBL" id="VZPB01000015">
    <property type="protein sequence ID" value="KAB0583307.1"/>
    <property type="molecule type" value="Genomic_DNA"/>
</dbReference>
<dbReference type="OrthoDB" id="8374021at2"/>
<accession>A0A643FD57</accession>
<feature type="region of interest" description="Disordered" evidence="1">
    <location>
        <begin position="58"/>
        <end position="77"/>
    </location>
</feature>
<dbReference type="Proteomes" id="UP000430120">
    <property type="component" value="Unassembled WGS sequence"/>
</dbReference>
<organism evidence="3 4">
    <name type="scientific">Ideonella dechloratans</name>
    <dbReference type="NCBI Taxonomy" id="36863"/>
    <lineage>
        <taxon>Bacteria</taxon>
        <taxon>Pseudomonadati</taxon>
        <taxon>Pseudomonadota</taxon>
        <taxon>Betaproteobacteria</taxon>
        <taxon>Burkholderiales</taxon>
        <taxon>Sphaerotilaceae</taxon>
        <taxon>Ideonella</taxon>
    </lineage>
</organism>
<evidence type="ECO:0000259" key="2">
    <source>
        <dbReference type="Pfam" id="PF13490"/>
    </source>
</evidence>
<evidence type="ECO:0000313" key="3">
    <source>
        <dbReference type="EMBL" id="KAB0583307.1"/>
    </source>
</evidence>
<reference evidence="3 4" key="1">
    <citation type="submission" date="2019-09" db="EMBL/GenBank/DDBJ databases">
        <title>Draft genome sequences of 48 bacterial type strains from the CCUG.</title>
        <authorList>
            <person name="Tunovic T."/>
            <person name="Pineiro-Iglesias B."/>
            <person name="Unosson C."/>
            <person name="Inganas E."/>
            <person name="Ohlen M."/>
            <person name="Cardew S."/>
            <person name="Jensie-Markopoulos S."/>
            <person name="Salva-Serra F."/>
            <person name="Jaen-Luchoro D."/>
            <person name="Karlsson R."/>
            <person name="Svensson-Stadler L."/>
            <person name="Chun J."/>
            <person name="Moore E."/>
        </authorList>
    </citation>
    <scope>NUCLEOTIDE SEQUENCE [LARGE SCALE GENOMIC DNA]</scope>
    <source>
        <strain evidence="3 4">CCUG 30977</strain>
    </source>
</reference>